<evidence type="ECO:0000256" key="6">
    <source>
        <dbReference type="ARBA" id="ARBA00023163"/>
    </source>
</evidence>
<comment type="similarity">
    <text evidence="2">Belongs to the TFIIF beta subunit family.</text>
</comment>
<dbReference type="AlphaFoldDB" id="A0AAD5WN02"/>
<dbReference type="SUPFAM" id="SSF46785">
    <property type="entry name" value="Winged helix' DNA-binding domain"/>
    <property type="match status" value="1"/>
</dbReference>
<feature type="domain" description="TFIIF beta subunit N-terminal" evidence="12">
    <location>
        <begin position="46"/>
        <end position="225"/>
    </location>
</feature>
<dbReference type="PANTHER" id="PTHR10445:SF0">
    <property type="entry name" value="GENERAL TRANSCRIPTION FACTOR IIF SUBUNIT 2"/>
    <property type="match status" value="1"/>
</dbReference>
<accession>A0AAD5WN02</accession>
<dbReference type="Gene3D" id="1.10.10.10">
    <property type="entry name" value="Winged helix-like DNA-binding domain superfamily/Winged helix DNA-binding domain"/>
    <property type="match status" value="1"/>
</dbReference>
<comment type="caution">
    <text evidence="13">The sequence shown here is derived from an EMBL/GenBank/DDBJ whole genome shotgun (WGS) entry which is preliminary data.</text>
</comment>
<feature type="compositionally biased region" description="Acidic residues" evidence="10">
    <location>
        <begin position="378"/>
        <end position="388"/>
    </location>
</feature>
<evidence type="ECO:0000259" key="12">
    <source>
        <dbReference type="Pfam" id="PF17683"/>
    </source>
</evidence>
<feature type="region of interest" description="Disordered" evidence="10">
    <location>
        <begin position="154"/>
        <end position="204"/>
    </location>
</feature>
<dbReference type="GO" id="GO:0003677">
    <property type="term" value="F:DNA binding"/>
    <property type="evidence" value="ECO:0007669"/>
    <property type="project" value="UniProtKB-KW"/>
</dbReference>
<evidence type="ECO:0000313" key="13">
    <source>
        <dbReference type="EMBL" id="KAJ2892279.1"/>
    </source>
</evidence>
<reference evidence="13" key="1">
    <citation type="submission" date="2022-07" db="EMBL/GenBank/DDBJ databases">
        <title>Draft genome sequence of Zalerion maritima ATCC 34329, a (micro)plastics degrading marine fungus.</title>
        <authorList>
            <person name="Paco A."/>
            <person name="Goncalves M.F.M."/>
            <person name="Rocha-Santos T.A.P."/>
            <person name="Alves A."/>
        </authorList>
    </citation>
    <scope>NUCLEOTIDE SEQUENCE</scope>
    <source>
        <strain evidence="13">ATCC 34329</strain>
    </source>
</reference>
<dbReference type="InterPro" id="IPR011039">
    <property type="entry name" value="TFIIF_interaction"/>
</dbReference>
<dbReference type="InterPro" id="IPR040504">
    <property type="entry name" value="TFIIF_beta_N"/>
</dbReference>
<sequence>MADPTVKPEPGSPGMEALPHEDDVYEDAGDLEFCNRDSTGNPNLNDKMFFVRLPKYLWESWSHLDDDAEIQIGTIRKWEAQEPVAVGYGKNRRTEMKTENRFKMLLHGDRPEHQAIPKEYDLEVTEPAVMNTFLFTEQDLPSYRFKNKVKAEQQKAGIPQNLIRSSWASQSDTHGTDGNNANSNSNSNSRYGDRRGRRYTPYRKAVPKKTTIQGRFRHELNCAPVNNEEARQLLRSRVRDATQPKRTMELMSMMQSAGQNVIHQGTAGAFDKFQNFIKTNEKPVTKQKKQEAKATRVSQGELRDMLNACFKKFTYWSMKALRAETQQPEAYLRENLELIAELHKSGSFANHWSLKEEFRSSSATGANAVAPIASADPDGSEFEGDEEDATTKMEI</sequence>
<dbReference type="CDD" id="cd07980">
    <property type="entry name" value="TFIIF_beta"/>
    <property type="match status" value="1"/>
</dbReference>
<dbReference type="Pfam" id="PF02270">
    <property type="entry name" value="TFIIF_beta"/>
    <property type="match status" value="1"/>
</dbReference>
<dbReference type="Pfam" id="PF17683">
    <property type="entry name" value="TFIIF_beta_N"/>
    <property type="match status" value="1"/>
</dbReference>
<dbReference type="InterPro" id="IPR036390">
    <property type="entry name" value="WH_DNA-bd_sf"/>
</dbReference>
<comment type="subcellular location">
    <subcellularLocation>
        <location evidence="1">Nucleus</location>
    </subcellularLocation>
</comment>
<dbReference type="InterPro" id="IPR040450">
    <property type="entry name" value="TFIIF_beta_HTH"/>
</dbReference>
<organism evidence="13 14">
    <name type="scientific">Zalerion maritima</name>
    <dbReference type="NCBI Taxonomy" id="339359"/>
    <lineage>
        <taxon>Eukaryota</taxon>
        <taxon>Fungi</taxon>
        <taxon>Dikarya</taxon>
        <taxon>Ascomycota</taxon>
        <taxon>Pezizomycotina</taxon>
        <taxon>Sordariomycetes</taxon>
        <taxon>Lulworthiomycetidae</taxon>
        <taxon>Lulworthiales</taxon>
        <taxon>Lulworthiaceae</taxon>
        <taxon>Zalerion</taxon>
    </lineage>
</organism>
<keyword evidence="5" id="KW-0238">DNA-binding</keyword>
<feature type="compositionally biased region" description="Polar residues" evidence="10">
    <location>
        <begin position="162"/>
        <end position="173"/>
    </location>
</feature>
<dbReference type="GO" id="GO:0006367">
    <property type="term" value="P:transcription initiation at RNA polymerase II promoter"/>
    <property type="evidence" value="ECO:0007669"/>
    <property type="project" value="InterPro"/>
</dbReference>
<evidence type="ECO:0000256" key="4">
    <source>
        <dbReference type="ARBA" id="ARBA00023015"/>
    </source>
</evidence>
<evidence type="ECO:0000259" key="11">
    <source>
        <dbReference type="Pfam" id="PF02270"/>
    </source>
</evidence>
<evidence type="ECO:0000256" key="3">
    <source>
        <dbReference type="ARBA" id="ARBA00021453"/>
    </source>
</evidence>
<feature type="compositionally biased region" description="Basic residues" evidence="10">
    <location>
        <begin position="195"/>
        <end position="204"/>
    </location>
</feature>
<proteinExistence type="inferred from homology"/>
<evidence type="ECO:0000256" key="5">
    <source>
        <dbReference type="ARBA" id="ARBA00023125"/>
    </source>
</evidence>
<feature type="region of interest" description="Disordered" evidence="10">
    <location>
        <begin position="1"/>
        <end position="20"/>
    </location>
</feature>
<evidence type="ECO:0000256" key="10">
    <source>
        <dbReference type="SAM" id="MobiDB-lite"/>
    </source>
</evidence>
<dbReference type="SUPFAM" id="SSF50916">
    <property type="entry name" value="Rap30/74 interaction domains"/>
    <property type="match status" value="1"/>
</dbReference>
<evidence type="ECO:0000256" key="7">
    <source>
        <dbReference type="ARBA" id="ARBA00023242"/>
    </source>
</evidence>
<keyword evidence="4" id="KW-0805">Transcription regulation</keyword>
<evidence type="ECO:0000256" key="8">
    <source>
        <dbReference type="ARBA" id="ARBA00081473"/>
    </source>
</evidence>
<dbReference type="Proteomes" id="UP001201980">
    <property type="component" value="Unassembled WGS sequence"/>
</dbReference>
<feature type="region of interest" description="Disordered" evidence="10">
    <location>
        <begin position="370"/>
        <end position="395"/>
    </location>
</feature>
<evidence type="ECO:0000313" key="14">
    <source>
        <dbReference type="Proteomes" id="UP001201980"/>
    </source>
</evidence>
<keyword evidence="14" id="KW-1185">Reference proteome</keyword>
<feature type="domain" description="TFIIF beta subunit HTH" evidence="11">
    <location>
        <begin position="295"/>
        <end position="359"/>
    </location>
</feature>
<dbReference type="InterPro" id="IPR036388">
    <property type="entry name" value="WH-like_DNA-bd_sf"/>
</dbReference>
<evidence type="ECO:0000256" key="2">
    <source>
        <dbReference type="ARBA" id="ARBA00009543"/>
    </source>
</evidence>
<protein>
    <recommendedName>
        <fullName evidence="3">Transcription initiation factor IIF subunit beta</fullName>
    </recommendedName>
    <alternativeName>
        <fullName evidence="9">TFIIF medium subunit</fullName>
    </alternativeName>
    <alternativeName>
        <fullName evidence="8">TFIIF-beta</fullName>
    </alternativeName>
</protein>
<dbReference type="FunFam" id="1.10.10.10:FF:000035">
    <property type="entry name" value="General transcription factor IIF subunit 2"/>
    <property type="match status" value="1"/>
</dbReference>
<name>A0AAD5WN02_9PEZI</name>
<dbReference type="PANTHER" id="PTHR10445">
    <property type="entry name" value="GENERAL TRANSCRIPTION FACTOR IIF SUBUNIT 2"/>
    <property type="match status" value="1"/>
</dbReference>
<evidence type="ECO:0000256" key="1">
    <source>
        <dbReference type="ARBA" id="ARBA00004123"/>
    </source>
</evidence>
<dbReference type="EMBL" id="JAKWBI020000846">
    <property type="protein sequence ID" value="KAJ2892279.1"/>
    <property type="molecule type" value="Genomic_DNA"/>
</dbReference>
<dbReference type="InterPro" id="IPR003196">
    <property type="entry name" value="TFIIF_beta"/>
</dbReference>
<gene>
    <name evidence="13" type="ORF">MKZ38_010051</name>
</gene>
<keyword evidence="7" id="KW-0539">Nucleus</keyword>
<feature type="compositionally biased region" description="Low complexity" evidence="10">
    <location>
        <begin position="176"/>
        <end position="190"/>
    </location>
</feature>
<keyword evidence="6" id="KW-0804">Transcription</keyword>
<dbReference type="GO" id="GO:0005674">
    <property type="term" value="C:transcription factor TFIIF complex"/>
    <property type="evidence" value="ECO:0007669"/>
    <property type="project" value="InterPro"/>
</dbReference>
<evidence type="ECO:0000256" key="9">
    <source>
        <dbReference type="ARBA" id="ARBA00081863"/>
    </source>
</evidence>